<feature type="transmembrane region" description="Helical" evidence="8">
    <location>
        <begin position="1264"/>
        <end position="1287"/>
    </location>
</feature>
<feature type="transmembrane region" description="Helical" evidence="8">
    <location>
        <begin position="423"/>
        <end position="441"/>
    </location>
</feature>
<dbReference type="GO" id="GO:0005524">
    <property type="term" value="F:ATP binding"/>
    <property type="evidence" value="ECO:0007669"/>
    <property type="project" value="UniProtKB-KW"/>
</dbReference>
<evidence type="ECO:0000256" key="6">
    <source>
        <dbReference type="ARBA" id="ARBA00022989"/>
    </source>
</evidence>
<evidence type="ECO:0000256" key="7">
    <source>
        <dbReference type="ARBA" id="ARBA00023136"/>
    </source>
</evidence>
<evidence type="ECO:0008006" key="13">
    <source>
        <dbReference type="Google" id="ProtNLM"/>
    </source>
</evidence>
<dbReference type="Pfam" id="PF00005">
    <property type="entry name" value="ABC_tran"/>
    <property type="match status" value="2"/>
</dbReference>
<feature type="domain" description="ABC transporter" evidence="9">
    <location>
        <begin position="810"/>
        <end position="1037"/>
    </location>
</feature>
<keyword evidence="4" id="KW-0547">Nucleotide-binding</keyword>
<evidence type="ECO:0000256" key="3">
    <source>
        <dbReference type="ARBA" id="ARBA00022692"/>
    </source>
</evidence>
<dbReference type="InterPro" id="IPR050173">
    <property type="entry name" value="ABC_transporter_C-like"/>
</dbReference>
<evidence type="ECO:0000256" key="2">
    <source>
        <dbReference type="ARBA" id="ARBA00022448"/>
    </source>
</evidence>
<organism evidence="11 12">
    <name type="scientific">Prymnesium parvum</name>
    <name type="common">Toxic golden alga</name>
    <dbReference type="NCBI Taxonomy" id="97485"/>
    <lineage>
        <taxon>Eukaryota</taxon>
        <taxon>Haptista</taxon>
        <taxon>Haptophyta</taxon>
        <taxon>Prymnesiophyceae</taxon>
        <taxon>Prymnesiales</taxon>
        <taxon>Prymnesiaceae</taxon>
        <taxon>Prymnesium</taxon>
    </lineage>
</organism>
<dbReference type="CDD" id="cd18580">
    <property type="entry name" value="ABC_6TM_ABCC_D2"/>
    <property type="match status" value="1"/>
</dbReference>
<dbReference type="InterPro" id="IPR011527">
    <property type="entry name" value="ABC1_TM_dom"/>
</dbReference>
<evidence type="ECO:0000256" key="4">
    <source>
        <dbReference type="ARBA" id="ARBA00022741"/>
    </source>
</evidence>
<keyword evidence="7 8" id="KW-0472">Membrane</keyword>
<dbReference type="EMBL" id="JBGBPQ010000014">
    <property type="protein sequence ID" value="KAL1511384.1"/>
    <property type="molecule type" value="Genomic_DNA"/>
</dbReference>
<name>A0AB34J204_PRYPA</name>
<dbReference type="Proteomes" id="UP001515480">
    <property type="component" value="Unassembled WGS sequence"/>
</dbReference>
<comment type="caution">
    <text evidence="11">The sequence shown here is derived from an EMBL/GenBank/DDBJ whole genome shotgun (WGS) entry which is preliminary data.</text>
</comment>
<evidence type="ECO:0000256" key="5">
    <source>
        <dbReference type="ARBA" id="ARBA00022840"/>
    </source>
</evidence>
<evidence type="ECO:0000259" key="10">
    <source>
        <dbReference type="PROSITE" id="PS50929"/>
    </source>
</evidence>
<feature type="transmembrane region" description="Helical" evidence="8">
    <location>
        <begin position="1451"/>
        <end position="1470"/>
    </location>
</feature>
<feature type="domain" description="ABC transmembrane type-1" evidence="10">
    <location>
        <begin position="316"/>
        <end position="600"/>
    </location>
</feature>
<evidence type="ECO:0000313" key="12">
    <source>
        <dbReference type="Proteomes" id="UP001515480"/>
    </source>
</evidence>
<proteinExistence type="predicted"/>
<keyword evidence="5" id="KW-0067">ATP-binding</keyword>
<dbReference type="GO" id="GO:0016887">
    <property type="term" value="F:ATP hydrolysis activity"/>
    <property type="evidence" value="ECO:0007669"/>
    <property type="project" value="InterPro"/>
</dbReference>
<keyword evidence="3 8" id="KW-0812">Transmembrane</keyword>
<dbReference type="PANTHER" id="PTHR24223:SF415">
    <property type="entry name" value="FI20190P1"/>
    <property type="match status" value="1"/>
</dbReference>
<evidence type="ECO:0000256" key="1">
    <source>
        <dbReference type="ARBA" id="ARBA00004141"/>
    </source>
</evidence>
<evidence type="ECO:0000256" key="8">
    <source>
        <dbReference type="SAM" id="Phobius"/>
    </source>
</evidence>
<feature type="transmembrane region" description="Helical" evidence="8">
    <location>
        <begin position="447"/>
        <end position="472"/>
    </location>
</feature>
<dbReference type="FunFam" id="3.40.50.300:FF:000630">
    <property type="entry name" value="ATP-binding cassette (ABC) transporter, putative"/>
    <property type="match status" value="1"/>
</dbReference>
<dbReference type="CDD" id="cd03244">
    <property type="entry name" value="ABCC_MRP_domain2"/>
    <property type="match status" value="1"/>
</dbReference>
<dbReference type="PROSITE" id="PS50929">
    <property type="entry name" value="ABC_TM1F"/>
    <property type="match status" value="2"/>
</dbReference>
<keyword evidence="6 8" id="KW-1133">Transmembrane helix</keyword>
<comment type="subcellular location">
    <subcellularLocation>
        <location evidence="1">Membrane</location>
        <topology evidence="1">Multi-pass membrane protein</topology>
    </subcellularLocation>
</comment>
<feature type="domain" description="ABC transporter" evidence="9">
    <location>
        <begin position="1547"/>
        <end position="1780"/>
    </location>
</feature>
<dbReference type="Gene3D" id="3.40.50.300">
    <property type="entry name" value="P-loop containing nucleotide triphosphate hydrolases"/>
    <property type="match status" value="2"/>
</dbReference>
<evidence type="ECO:0000313" key="11">
    <source>
        <dbReference type="EMBL" id="KAL1511384.1"/>
    </source>
</evidence>
<keyword evidence="2" id="KW-0813">Transport</keyword>
<keyword evidence="12" id="KW-1185">Reference proteome</keyword>
<evidence type="ECO:0000259" key="9">
    <source>
        <dbReference type="PROSITE" id="PS50893"/>
    </source>
</evidence>
<dbReference type="InterPro" id="IPR027417">
    <property type="entry name" value="P-loop_NTPase"/>
</dbReference>
<gene>
    <name evidence="11" type="ORF">AB1Y20_006185</name>
</gene>
<dbReference type="InterPro" id="IPR003439">
    <property type="entry name" value="ABC_transporter-like_ATP-bd"/>
</dbReference>
<accession>A0AB34J204</accession>
<feature type="domain" description="ABC transmembrane type-1" evidence="10">
    <location>
        <begin position="1264"/>
        <end position="1511"/>
    </location>
</feature>
<dbReference type="InterPro" id="IPR003593">
    <property type="entry name" value="AAA+_ATPase"/>
</dbReference>
<sequence>MPATALPQTLLPERPSPLATYGLRAATLAASFATLPPPADAALPRGSELEAAFASLGSSEYDWSSVLLESAVEHDAAAAHTAPPVTRVAPEPKLPTQLVASPAPDTCRDAVEECCGPWIISRPCELCVRSSRSKLNLAGCSIEHTRHICSAPSTKQTGSFNKPPEFFAGPHWDSVSTLEKSIPLILQLLAIVGVLSNVMFVCCCCTTSRKHGKDDQKDPDAVPPPEPHDKLSFIKMLTCSWVTPLLFRGDNHSLNNADMLPLQTDVPAVVKRAVRLYDRLMDERKRGVKRSFPSIFYAVTKDAIAVKYVLSSCTRLFSQAIHLGQPLILRYFLEMIGEEDLESAALAGGLYVTTSIFYVLFDMLSVQIVMGIQVELASIWGCLNFRRTMTISAAENARLGAGFVQQVWANDTFAVMQIIDHSYQIFSLLGTMIVAFVMLYHSVGMAAIAPIVVVFVLNFFDGVSIAFTVGFLHKLMYVRDSRVKLMNEFVRGIRTIKAGNLSATFYKEVTDWRNNELTMLRNVKIAGFLQNATAIIKVASVLACTLAAYMLLPPSQMCGAASDDEWCALDAPMVIAMVAYVELLAESLEQLPFYMGVLANGFNSLRRLSVYHDAEEAPCLDDAPLDGIFTTDGPGDDDPLWYDKGALKTAAAVSAKNAVPLTKGKTGDDVLIAFDKVTLSFLPSHGQGKPGENFKKQELVAGEEAKRSASKGAQGMSAMLDAAEEEAKKAVYTYTRAGAEKMRGLEIKVSEGDVLSFEHRSAITKVTKVTLNEIAEATFQDFSRTGVTQNNMSIEEAVEEGLLVLQSTNAEDPDAAKDAEEERPAGIVLVDLTMQIRQGRSYAVVGPSGCGKSSFLMALMRELTLKEGKIITDAARVWCAWAGQSATLRTGTVRDNILFDAPFDPLRYQQVVQACALDIDLLNWQHRDKTLVGDRGTKLSGGQRQRISLARACYSAAPVVLLDDPLAAVDAITAKHLHEQVLNGFLKGRTVVCVLNQLPACSTFDHVFVLDGGRLVEQGPPDLVEFLRGSLSGGVAEEGAIVPALARDDLEDAKSTLELTKEEEQDDLKAWVTQFVDAEMEVPERREFGNVGSSVFTRYLKAAGWWLCIFVVINLMLQKSIELMTQTLAVSIAAHDVELALHYLQRANASGSNPFFVKNIDGTVVSYTVPSSGPMGRSSSLLAMPEGMTGMDTSPGDVDVIGHCVDLMSTTISRHASELVAFSPAAMSTLHVVRGRIDAAMDLFAARGNRKELNEERLPQVAHLFFLTLSMVATVIIGSTVWMVAVLRAARTMHLNMLKSVLNAKIVFFDINPVGRLLNRFVSDTAAVDNAFPDAFGQLLLACVALLGSLTLVTMVLQWYMIALLPIGFLYYRISRLYLPVAIDCNRLSQIMGSRLQQCVAEQLEGAGALSRAYRSTAFAEAKHFKYVMMNQTIEFSQFAGQLWLGFTMKLVAVSIVAFIIVFALVPAWTGAHEDSFDAVHIAFIGLALNYAFTITGALEMAINFWGVVHTNAVSLERVFQYTDGLPSEPDDSELADVTHWPSRGEIRFVDVCMRFQPELPLVLHKVSFTINAGERVGVVGRTGSGKTSIVNCLLRLADIESGSIYIDGLDIRNVKLTELRTHIGVVMQDSIVFEGSVRRNLFAPENVTEEEMQQLLVGLSLAKNFAQARILLDTVIDFNQMSNGERQLVCIARMLVRKTKIMLLDEATSNMDQALDERVQKFLKHEVGNSSTVFTIAHRTRTIMESDRILVMQRGHVAEYDTPDALLSNPESIFKALVDAGDGMM</sequence>
<dbReference type="InterPro" id="IPR036640">
    <property type="entry name" value="ABC1_TM_sf"/>
</dbReference>
<dbReference type="SUPFAM" id="SSF52540">
    <property type="entry name" value="P-loop containing nucleoside triphosphate hydrolases"/>
    <property type="match status" value="2"/>
</dbReference>
<feature type="transmembrane region" description="Helical" evidence="8">
    <location>
        <begin position="1482"/>
        <end position="1509"/>
    </location>
</feature>
<protein>
    <recommendedName>
        <fullName evidence="13">ATP-dependent transporter ycf16</fullName>
    </recommendedName>
</protein>
<dbReference type="SUPFAM" id="SSF90123">
    <property type="entry name" value="ABC transporter transmembrane region"/>
    <property type="match status" value="2"/>
</dbReference>
<reference evidence="11 12" key="1">
    <citation type="journal article" date="2024" name="Science">
        <title>Giant polyketide synthase enzymes in the biosynthesis of giant marine polyether toxins.</title>
        <authorList>
            <person name="Fallon T.R."/>
            <person name="Shende V.V."/>
            <person name="Wierzbicki I.H."/>
            <person name="Pendleton A.L."/>
            <person name="Watervoot N.F."/>
            <person name="Auber R.P."/>
            <person name="Gonzalez D.J."/>
            <person name="Wisecaver J.H."/>
            <person name="Moore B.S."/>
        </authorList>
    </citation>
    <scope>NUCLEOTIDE SEQUENCE [LARGE SCALE GENOMIC DNA]</scope>
    <source>
        <strain evidence="11 12">12B1</strain>
    </source>
</reference>
<dbReference type="Pfam" id="PF00664">
    <property type="entry name" value="ABC_membrane"/>
    <property type="match status" value="2"/>
</dbReference>
<dbReference type="InterPro" id="IPR044726">
    <property type="entry name" value="ABCC_6TM_D2"/>
</dbReference>
<feature type="transmembrane region" description="Helical" evidence="8">
    <location>
        <begin position="528"/>
        <end position="552"/>
    </location>
</feature>
<dbReference type="PANTHER" id="PTHR24223">
    <property type="entry name" value="ATP-BINDING CASSETTE SUB-FAMILY C"/>
    <property type="match status" value="1"/>
</dbReference>
<dbReference type="SMART" id="SM00382">
    <property type="entry name" value="AAA"/>
    <property type="match status" value="2"/>
</dbReference>
<dbReference type="Gene3D" id="1.20.1560.10">
    <property type="entry name" value="ABC transporter type 1, transmembrane domain"/>
    <property type="match status" value="2"/>
</dbReference>
<dbReference type="GO" id="GO:0140359">
    <property type="term" value="F:ABC-type transporter activity"/>
    <property type="evidence" value="ECO:0007669"/>
    <property type="project" value="InterPro"/>
</dbReference>
<dbReference type="PROSITE" id="PS50893">
    <property type="entry name" value="ABC_TRANSPORTER_2"/>
    <property type="match status" value="2"/>
</dbReference>
<feature type="transmembrane region" description="Helical" evidence="8">
    <location>
        <begin position="1339"/>
        <end position="1372"/>
    </location>
</feature>
<dbReference type="GO" id="GO:0016020">
    <property type="term" value="C:membrane"/>
    <property type="evidence" value="ECO:0007669"/>
    <property type="project" value="UniProtKB-SubCell"/>
</dbReference>